<organism evidence="3 4">
    <name type="scientific">Pleurodeles waltl</name>
    <name type="common">Iberian ribbed newt</name>
    <dbReference type="NCBI Taxonomy" id="8319"/>
    <lineage>
        <taxon>Eukaryota</taxon>
        <taxon>Metazoa</taxon>
        <taxon>Chordata</taxon>
        <taxon>Craniata</taxon>
        <taxon>Vertebrata</taxon>
        <taxon>Euteleostomi</taxon>
        <taxon>Amphibia</taxon>
        <taxon>Batrachia</taxon>
        <taxon>Caudata</taxon>
        <taxon>Salamandroidea</taxon>
        <taxon>Salamandridae</taxon>
        <taxon>Pleurodelinae</taxon>
        <taxon>Pleurodeles</taxon>
    </lineage>
</organism>
<keyword evidence="2" id="KW-1133">Transmembrane helix</keyword>
<evidence type="ECO:0000313" key="4">
    <source>
        <dbReference type="Proteomes" id="UP001066276"/>
    </source>
</evidence>
<evidence type="ECO:0000313" key="3">
    <source>
        <dbReference type="EMBL" id="KAJ1129603.1"/>
    </source>
</evidence>
<keyword evidence="2" id="KW-0472">Membrane</keyword>
<gene>
    <name evidence="3" type="ORF">NDU88_007970</name>
</gene>
<accession>A0AAV7PT01</accession>
<reference evidence="3" key="1">
    <citation type="journal article" date="2022" name="bioRxiv">
        <title>Sequencing and chromosome-scale assembly of the giantPleurodeles waltlgenome.</title>
        <authorList>
            <person name="Brown T."/>
            <person name="Elewa A."/>
            <person name="Iarovenko S."/>
            <person name="Subramanian E."/>
            <person name="Araus A.J."/>
            <person name="Petzold A."/>
            <person name="Susuki M."/>
            <person name="Suzuki K.-i.T."/>
            <person name="Hayashi T."/>
            <person name="Toyoda A."/>
            <person name="Oliveira C."/>
            <person name="Osipova E."/>
            <person name="Leigh N.D."/>
            <person name="Simon A."/>
            <person name="Yun M.H."/>
        </authorList>
    </citation>
    <scope>NUCLEOTIDE SEQUENCE</scope>
    <source>
        <strain evidence="3">20211129_DDA</strain>
        <tissue evidence="3">Liver</tissue>
    </source>
</reference>
<evidence type="ECO:0000256" key="2">
    <source>
        <dbReference type="SAM" id="Phobius"/>
    </source>
</evidence>
<dbReference type="Proteomes" id="UP001066276">
    <property type="component" value="Chromosome 7"/>
</dbReference>
<feature type="transmembrane region" description="Helical" evidence="2">
    <location>
        <begin position="76"/>
        <end position="101"/>
    </location>
</feature>
<feature type="region of interest" description="Disordered" evidence="1">
    <location>
        <begin position="109"/>
        <end position="129"/>
    </location>
</feature>
<sequence length="129" mass="14065">MVVARLRGEPEEALVSHWSEARGGRFLGGSLGSHLGPRTPKREIWPAPRSGWLWLGDACLEVVGDFCWELWLSLDLFVGIVGPLVLESWLAAGSLVLYGMAKAEQRQAKLSFDGGRRKRGTPGPPTGEV</sequence>
<protein>
    <submittedName>
        <fullName evidence="3">Uncharacterized protein</fullName>
    </submittedName>
</protein>
<name>A0AAV7PT01_PLEWA</name>
<dbReference type="AlphaFoldDB" id="A0AAV7PT01"/>
<keyword evidence="2" id="KW-0812">Transmembrane</keyword>
<keyword evidence="4" id="KW-1185">Reference proteome</keyword>
<evidence type="ECO:0000256" key="1">
    <source>
        <dbReference type="SAM" id="MobiDB-lite"/>
    </source>
</evidence>
<dbReference type="EMBL" id="JANPWB010000011">
    <property type="protein sequence ID" value="KAJ1129603.1"/>
    <property type="molecule type" value="Genomic_DNA"/>
</dbReference>
<comment type="caution">
    <text evidence="3">The sequence shown here is derived from an EMBL/GenBank/DDBJ whole genome shotgun (WGS) entry which is preliminary data.</text>
</comment>
<proteinExistence type="predicted"/>